<dbReference type="AlphaFoldDB" id="A0A8K1CEJ1"/>
<feature type="region of interest" description="Disordered" evidence="1">
    <location>
        <begin position="161"/>
        <end position="184"/>
    </location>
</feature>
<sequence length="184" mass="19706">MTEATPPNATMEAAMERFLADFDPLAALEAEYNAVLAQESRLQPQAEEQAGENEDEDDDDDDFGLDASYALLPSSPGGGNGGLFDEDGESEHGSEEEEVAVKDSTTEKTTEQSPAMDAAAKETIMTSMQQLKLAPPPWAAERLISDQELVEMVQGRLRLSTTEAQHAQDSKASDELPSSIANGA</sequence>
<feature type="compositionally biased region" description="Basic and acidic residues" evidence="1">
    <location>
        <begin position="99"/>
        <end position="110"/>
    </location>
</feature>
<evidence type="ECO:0000256" key="1">
    <source>
        <dbReference type="SAM" id="MobiDB-lite"/>
    </source>
</evidence>
<organism evidence="2 3">
    <name type="scientific">Pythium oligandrum</name>
    <name type="common">Mycoparasitic fungus</name>
    <dbReference type="NCBI Taxonomy" id="41045"/>
    <lineage>
        <taxon>Eukaryota</taxon>
        <taxon>Sar</taxon>
        <taxon>Stramenopiles</taxon>
        <taxon>Oomycota</taxon>
        <taxon>Peronosporomycetes</taxon>
        <taxon>Pythiales</taxon>
        <taxon>Pythiaceae</taxon>
        <taxon>Pythium</taxon>
    </lineage>
</organism>
<reference evidence="2" key="1">
    <citation type="submission" date="2019-03" db="EMBL/GenBank/DDBJ databases">
        <title>Long read genome sequence of the mycoparasitic Pythium oligandrum ATCC 38472 isolated from sugarbeet rhizosphere.</title>
        <authorList>
            <person name="Gaulin E."/>
        </authorList>
    </citation>
    <scope>NUCLEOTIDE SEQUENCE</scope>
    <source>
        <strain evidence="2">ATCC 38472_TT</strain>
    </source>
</reference>
<protein>
    <submittedName>
        <fullName evidence="2">Uncharacterized protein</fullName>
    </submittedName>
</protein>
<dbReference type="OrthoDB" id="167254at2759"/>
<accession>A0A8K1CEJ1</accession>
<dbReference type="Proteomes" id="UP000794436">
    <property type="component" value="Unassembled WGS sequence"/>
</dbReference>
<gene>
    <name evidence="2" type="ORF">Poli38472_012770</name>
</gene>
<feature type="region of interest" description="Disordered" evidence="1">
    <location>
        <begin position="38"/>
        <end position="117"/>
    </location>
</feature>
<feature type="compositionally biased region" description="Acidic residues" evidence="1">
    <location>
        <begin position="49"/>
        <end position="64"/>
    </location>
</feature>
<feature type="compositionally biased region" description="Acidic residues" evidence="1">
    <location>
        <begin position="84"/>
        <end position="98"/>
    </location>
</feature>
<proteinExistence type="predicted"/>
<comment type="caution">
    <text evidence="2">The sequence shown here is derived from an EMBL/GenBank/DDBJ whole genome shotgun (WGS) entry which is preliminary data.</text>
</comment>
<evidence type="ECO:0000313" key="2">
    <source>
        <dbReference type="EMBL" id="TMW61579.1"/>
    </source>
</evidence>
<dbReference type="EMBL" id="SPLM01000076">
    <property type="protein sequence ID" value="TMW61579.1"/>
    <property type="molecule type" value="Genomic_DNA"/>
</dbReference>
<evidence type="ECO:0000313" key="3">
    <source>
        <dbReference type="Proteomes" id="UP000794436"/>
    </source>
</evidence>
<name>A0A8K1CEJ1_PYTOL</name>
<keyword evidence="3" id="KW-1185">Reference proteome</keyword>